<dbReference type="EMBL" id="CGIH01000004">
    <property type="protein sequence ID" value="CFX04050.1"/>
    <property type="molecule type" value="Genomic_DNA"/>
</dbReference>
<dbReference type="EC" id="2.1.1.148" evidence="1"/>
<dbReference type="GO" id="GO:0050660">
    <property type="term" value="F:flavin adenine dinucleotide binding"/>
    <property type="evidence" value="ECO:0007669"/>
    <property type="project" value="UniProtKB-UniRule"/>
</dbReference>
<dbReference type="PANTHER" id="PTHR34934">
    <property type="entry name" value="FLAVIN-DEPENDENT THYMIDYLATE SYNTHASE"/>
    <property type="match status" value="1"/>
</dbReference>
<dbReference type="Gene3D" id="3.30.1360.170">
    <property type="match status" value="1"/>
</dbReference>
<proteinExistence type="predicted"/>
<dbReference type="OrthoDB" id="9780625at2"/>
<name>A0A0E4G934_9FIRM</name>
<evidence type="ECO:0000313" key="2">
    <source>
        <dbReference type="EMBL" id="CFX04050.1"/>
    </source>
</evidence>
<dbReference type="Pfam" id="PF02511">
    <property type="entry name" value="Thy1"/>
    <property type="match status" value="1"/>
</dbReference>
<reference evidence="2 3" key="1">
    <citation type="submission" date="2015-03" db="EMBL/GenBank/DDBJ databases">
        <authorList>
            <person name="Murphy D."/>
        </authorList>
    </citation>
    <scope>NUCLEOTIDE SEQUENCE [LARGE SCALE GENOMIC DNA]</scope>
    <source>
        <strain evidence="2 3">OL-4</strain>
    </source>
</reference>
<dbReference type="GO" id="GO:0006231">
    <property type="term" value="P:dTMP biosynthetic process"/>
    <property type="evidence" value="ECO:0007669"/>
    <property type="project" value="UniProtKB-UniRule"/>
</dbReference>
<dbReference type="AlphaFoldDB" id="A0A0E4G934"/>
<organism evidence="2 3">
    <name type="scientific">Syntrophomonas zehnderi OL-4</name>
    <dbReference type="NCBI Taxonomy" id="690567"/>
    <lineage>
        <taxon>Bacteria</taxon>
        <taxon>Bacillati</taxon>
        <taxon>Bacillota</taxon>
        <taxon>Clostridia</taxon>
        <taxon>Eubacteriales</taxon>
        <taxon>Syntrophomonadaceae</taxon>
        <taxon>Syntrophomonas</taxon>
    </lineage>
</organism>
<evidence type="ECO:0000256" key="1">
    <source>
        <dbReference type="NCBIfam" id="TIGR02170"/>
    </source>
</evidence>
<dbReference type="CDD" id="cd20175">
    <property type="entry name" value="ThyX"/>
    <property type="match status" value="1"/>
</dbReference>
<evidence type="ECO:0000313" key="3">
    <source>
        <dbReference type="Proteomes" id="UP000045545"/>
    </source>
</evidence>
<dbReference type="InterPro" id="IPR036098">
    <property type="entry name" value="Thymidylate_synthase_ThyX_sf"/>
</dbReference>
<dbReference type="SUPFAM" id="SSF69796">
    <property type="entry name" value="Thymidylate synthase-complementing protein Thy1"/>
    <property type="match status" value="1"/>
</dbReference>
<dbReference type="GO" id="GO:0050797">
    <property type="term" value="F:thymidylate synthase (FAD) activity"/>
    <property type="evidence" value="ECO:0007669"/>
    <property type="project" value="UniProtKB-UniRule"/>
</dbReference>
<protein>
    <recommendedName>
        <fullName evidence="1">FAD-dependent thymidylate synthase</fullName>
        <ecNumber evidence="1">2.1.1.148</ecNumber>
    </recommendedName>
</protein>
<dbReference type="Proteomes" id="UP000045545">
    <property type="component" value="Unassembled WGS sequence"/>
</dbReference>
<dbReference type="InterPro" id="IPR003669">
    <property type="entry name" value="Thymidylate_synthase_ThyX"/>
</dbReference>
<dbReference type="RefSeq" id="WP_046494958.1">
    <property type="nucleotide sequence ID" value="NZ_CGIH01000004.1"/>
</dbReference>
<accession>A0A0E4G934</accession>
<dbReference type="GO" id="GO:0070402">
    <property type="term" value="F:NADPH binding"/>
    <property type="evidence" value="ECO:0007669"/>
    <property type="project" value="TreeGrafter"/>
</dbReference>
<dbReference type="PANTHER" id="PTHR34934:SF1">
    <property type="entry name" value="FLAVIN-DEPENDENT THYMIDYLATE SYNTHASE"/>
    <property type="match status" value="1"/>
</dbReference>
<sequence>MIIIKPQIYVPQDALSDRISTRLERYARVCYKSEDKMSSGGNPDFLKSKVRMGHESIIEHEKATVMLIIDRGVSHELVRHRVGAAYSQESTRYCSYNQDKFGNEITVIEPYFLHDKPEAYALWLQSCQVIEKNYMQMLAQGCSAQEARSVLPNSLKTEIVVTFNMREWRHFFRLRCDQAAHPQMRQVAIPLLLFFKEKLPELFEDIEFDRSFPARHYAELIITDDLFTI</sequence>
<gene>
    <name evidence="2" type="ORF">289</name>
</gene>
<keyword evidence="3" id="KW-1185">Reference proteome</keyword>
<dbReference type="NCBIfam" id="TIGR02170">
    <property type="entry name" value="thyX"/>
    <property type="match status" value="1"/>
</dbReference>
<dbReference type="GO" id="GO:0004799">
    <property type="term" value="F:thymidylate synthase activity"/>
    <property type="evidence" value="ECO:0007669"/>
    <property type="project" value="TreeGrafter"/>
</dbReference>
<dbReference type="STRING" id="690567.289"/>
<dbReference type="PROSITE" id="PS51331">
    <property type="entry name" value="THYX"/>
    <property type="match status" value="1"/>
</dbReference>